<sequence>MGSRIGRSYIPICILFCLIIKGGESILKDAHDESPHESERDTSTTTNRFQVYRMVPHDSEQLDLLNKLYRNSAEFQLDFWKAPTNVDVFADVMVPPDFSVATKELLTEHNIEFQVIIDDVQRLIMQREKQPGSSEADRMRNLSSNPLLASFFSKRMKDSVTPYSSRNRAKYGFGDYHSYNEIMKWMNEIELYYPHMAKTFTIGTTHEGRPIRGIKIGNPITDVSKRAVWIDGGMHAREWAAIHTALYFVEQLIAMYGVDPEITKFVDTLSFYVVPVANPDGFEYSRSDVTPQTRFWRKNRGMQVCRKDRWRRERCCGGVDLNRNFDFHWGEIGSSDDLCSDIFQGTSAFSEPESRAIRDKILSPELNGKVDAFITLHTYSQMWIHPYNHERKSFPDDIQELQTIGKQGVQAIEDVFGTKFRFGTGADILYPSAGGSDDWAKAHAHIKYVYLLELRPGEEEWDGFLLDRRQLIPTGKETWEGVKVVINAVMRKINAPAQPVRQTVSSVNWQPQAQPTTPAWRPSPAPVAVTTPRTPPPTPAPTTPIQMNRRTENAEVSALRTSLHDRLARLRQSQLLAKQQYERNLQRAEQQRQVIFWQNQQNRLHSGCADRSPWCANWIAASPRICTTSTVYMRQDCRSSCGFCSTIIAES</sequence>
<evidence type="ECO:0000313" key="19">
    <source>
        <dbReference type="Proteomes" id="UP001201812"/>
    </source>
</evidence>
<evidence type="ECO:0000256" key="9">
    <source>
        <dbReference type="ARBA" id="ARBA00023049"/>
    </source>
</evidence>
<evidence type="ECO:0000256" key="5">
    <source>
        <dbReference type="ARBA" id="ARBA00022723"/>
    </source>
</evidence>
<dbReference type="Gene3D" id="3.40.630.10">
    <property type="entry name" value="Zn peptidases"/>
    <property type="match status" value="1"/>
</dbReference>
<evidence type="ECO:0000256" key="14">
    <source>
        <dbReference type="SAM" id="MobiDB-lite"/>
    </source>
</evidence>
<name>A0AAD4NCC1_9BILA</name>
<evidence type="ECO:0000256" key="2">
    <source>
        <dbReference type="ARBA" id="ARBA00005988"/>
    </source>
</evidence>
<dbReference type="SUPFAM" id="SSF54897">
    <property type="entry name" value="Protease propeptides/inhibitors"/>
    <property type="match status" value="1"/>
</dbReference>
<evidence type="ECO:0000313" key="18">
    <source>
        <dbReference type="EMBL" id="KAI1722327.1"/>
    </source>
</evidence>
<dbReference type="Pfam" id="PF01549">
    <property type="entry name" value="ShK"/>
    <property type="match status" value="1"/>
</dbReference>
<feature type="domain" description="Peptidase M14" evidence="17">
    <location>
        <begin position="175"/>
        <end position="489"/>
    </location>
</feature>
<evidence type="ECO:0000256" key="12">
    <source>
        <dbReference type="PROSITE-ProRule" id="PRU01379"/>
    </source>
</evidence>
<comment type="caution">
    <text evidence="18">The sequence shown here is derived from an EMBL/GenBank/DDBJ whole genome shotgun (WGS) entry which is preliminary data.</text>
</comment>
<dbReference type="PROSITE" id="PS51670">
    <property type="entry name" value="SHKT"/>
    <property type="match status" value="1"/>
</dbReference>
<dbReference type="Pfam" id="PF02244">
    <property type="entry name" value="Propep_M14"/>
    <property type="match status" value="1"/>
</dbReference>
<dbReference type="CDD" id="cd03860">
    <property type="entry name" value="M14_CP_A-B_like"/>
    <property type="match status" value="1"/>
</dbReference>
<dbReference type="Gene3D" id="3.30.70.340">
    <property type="entry name" value="Metallocarboxypeptidase-like"/>
    <property type="match status" value="1"/>
</dbReference>
<dbReference type="Pfam" id="PF00246">
    <property type="entry name" value="Peptidase_M14"/>
    <property type="match status" value="1"/>
</dbReference>
<evidence type="ECO:0000256" key="8">
    <source>
        <dbReference type="ARBA" id="ARBA00022833"/>
    </source>
</evidence>
<keyword evidence="6 15" id="KW-0732">Signal</keyword>
<dbReference type="FunFam" id="3.30.70.340:FF:000001">
    <property type="entry name" value="Carboxypeptidase A5"/>
    <property type="match status" value="1"/>
</dbReference>
<dbReference type="PANTHER" id="PTHR11705">
    <property type="entry name" value="PROTEASE FAMILY M14 CARBOXYPEPTIDASE A,B"/>
    <property type="match status" value="1"/>
</dbReference>
<gene>
    <name evidence="18" type="ORF">DdX_04640</name>
</gene>
<reference evidence="18" key="1">
    <citation type="submission" date="2022-01" db="EMBL/GenBank/DDBJ databases">
        <title>Genome Sequence Resource for Two Populations of Ditylenchus destructor, the Migratory Endoparasitic Phytonematode.</title>
        <authorList>
            <person name="Zhang H."/>
            <person name="Lin R."/>
            <person name="Xie B."/>
        </authorList>
    </citation>
    <scope>NUCLEOTIDE SEQUENCE</scope>
    <source>
        <strain evidence="18">BazhouSP</strain>
    </source>
</reference>
<evidence type="ECO:0000256" key="10">
    <source>
        <dbReference type="ARBA" id="ARBA00023157"/>
    </source>
</evidence>
<dbReference type="GO" id="GO:0008270">
    <property type="term" value="F:zinc ion binding"/>
    <property type="evidence" value="ECO:0007669"/>
    <property type="project" value="InterPro"/>
</dbReference>
<dbReference type="SMART" id="SM00631">
    <property type="entry name" value="Zn_pept"/>
    <property type="match status" value="1"/>
</dbReference>
<accession>A0AAD4NCC1</accession>
<feature type="domain" description="ShKT" evidence="16">
    <location>
        <begin position="608"/>
        <end position="644"/>
    </location>
</feature>
<organism evidence="18 19">
    <name type="scientific">Ditylenchus destructor</name>
    <dbReference type="NCBI Taxonomy" id="166010"/>
    <lineage>
        <taxon>Eukaryota</taxon>
        <taxon>Metazoa</taxon>
        <taxon>Ecdysozoa</taxon>
        <taxon>Nematoda</taxon>
        <taxon>Chromadorea</taxon>
        <taxon>Rhabditida</taxon>
        <taxon>Tylenchina</taxon>
        <taxon>Tylenchomorpha</taxon>
        <taxon>Sphaerularioidea</taxon>
        <taxon>Anguinidae</taxon>
        <taxon>Anguininae</taxon>
        <taxon>Ditylenchus</taxon>
    </lineage>
</organism>
<dbReference type="GO" id="GO:0006508">
    <property type="term" value="P:proteolysis"/>
    <property type="evidence" value="ECO:0007669"/>
    <property type="project" value="UniProtKB-KW"/>
</dbReference>
<evidence type="ECO:0000256" key="13">
    <source>
        <dbReference type="SAM" id="Coils"/>
    </source>
</evidence>
<protein>
    <submittedName>
        <fullName evidence="18">Zinc carboxypeptidase domain-containing protein</fullName>
    </submittedName>
</protein>
<comment type="caution">
    <text evidence="11">Lacks conserved residue(s) required for the propagation of feature annotation.</text>
</comment>
<dbReference type="SUPFAM" id="SSF53187">
    <property type="entry name" value="Zn-dependent exopeptidases"/>
    <property type="match status" value="1"/>
</dbReference>
<dbReference type="AlphaFoldDB" id="A0AAD4NCC1"/>
<dbReference type="PANTHER" id="PTHR11705:SF54">
    <property type="entry name" value="SHKT DOMAIN-CONTAINING PROTEIN"/>
    <property type="match status" value="1"/>
</dbReference>
<feature type="chain" id="PRO_5041920438" evidence="15">
    <location>
        <begin position="26"/>
        <end position="651"/>
    </location>
</feature>
<evidence type="ECO:0000256" key="1">
    <source>
        <dbReference type="ARBA" id="ARBA00001947"/>
    </source>
</evidence>
<dbReference type="Proteomes" id="UP001201812">
    <property type="component" value="Unassembled WGS sequence"/>
</dbReference>
<keyword evidence="8" id="KW-0862">Zinc</keyword>
<comment type="cofactor">
    <cofactor evidence="1">
        <name>Zn(2+)</name>
        <dbReference type="ChEBI" id="CHEBI:29105"/>
    </cofactor>
</comment>
<keyword evidence="13" id="KW-0175">Coiled coil</keyword>
<feature type="compositionally biased region" description="Polar residues" evidence="14">
    <location>
        <begin position="504"/>
        <end position="517"/>
    </location>
</feature>
<evidence type="ECO:0000259" key="16">
    <source>
        <dbReference type="PROSITE" id="PS51670"/>
    </source>
</evidence>
<evidence type="ECO:0000256" key="7">
    <source>
        <dbReference type="ARBA" id="ARBA00022801"/>
    </source>
</evidence>
<dbReference type="EMBL" id="JAKKPZ010000004">
    <property type="protein sequence ID" value="KAI1722327.1"/>
    <property type="molecule type" value="Genomic_DNA"/>
</dbReference>
<dbReference type="GO" id="GO:0004181">
    <property type="term" value="F:metallocarboxypeptidase activity"/>
    <property type="evidence" value="ECO:0007669"/>
    <property type="project" value="InterPro"/>
</dbReference>
<keyword evidence="10" id="KW-1015">Disulfide bond</keyword>
<proteinExistence type="inferred from homology"/>
<dbReference type="GO" id="GO:0005615">
    <property type="term" value="C:extracellular space"/>
    <property type="evidence" value="ECO:0007669"/>
    <property type="project" value="TreeGrafter"/>
</dbReference>
<dbReference type="SMART" id="SM00254">
    <property type="entry name" value="ShKT"/>
    <property type="match status" value="1"/>
</dbReference>
<feature type="coiled-coil region" evidence="13">
    <location>
        <begin position="571"/>
        <end position="598"/>
    </location>
</feature>
<feature type="active site" description="Proton donor/acceptor" evidence="12">
    <location>
        <position position="453"/>
    </location>
</feature>
<keyword evidence="4" id="KW-0645">Protease</keyword>
<dbReference type="InterPro" id="IPR003582">
    <property type="entry name" value="ShKT_dom"/>
</dbReference>
<dbReference type="PROSITE" id="PS52035">
    <property type="entry name" value="PEPTIDASE_M14"/>
    <property type="match status" value="1"/>
</dbReference>
<dbReference type="InterPro" id="IPR003146">
    <property type="entry name" value="M14A_act_pep"/>
</dbReference>
<comment type="similarity">
    <text evidence="2 12">Belongs to the peptidase M14 family.</text>
</comment>
<evidence type="ECO:0000256" key="3">
    <source>
        <dbReference type="ARBA" id="ARBA00022645"/>
    </source>
</evidence>
<keyword evidence="7" id="KW-0378">Hydrolase</keyword>
<evidence type="ECO:0000256" key="6">
    <source>
        <dbReference type="ARBA" id="ARBA00022729"/>
    </source>
</evidence>
<feature type="signal peptide" evidence="15">
    <location>
        <begin position="1"/>
        <end position="25"/>
    </location>
</feature>
<keyword evidence="9" id="KW-0482">Metalloprotease</keyword>
<evidence type="ECO:0000256" key="15">
    <source>
        <dbReference type="SAM" id="SignalP"/>
    </source>
</evidence>
<evidence type="ECO:0000256" key="11">
    <source>
        <dbReference type="PROSITE-ProRule" id="PRU01005"/>
    </source>
</evidence>
<dbReference type="InterPro" id="IPR000834">
    <property type="entry name" value="Peptidase_M14"/>
</dbReference>
<evidence type="ECO:0000259" key="17">
    <source>
        <dbReference type="PROSITE" id="PS52035"/>
    </source>
</evidence>
<keyword evidence="19" id="KW-1185">Reference proteome</keyword>
<dbReference type="PRINTS" id="PR00765">
    <property type="entry name" value="CRBOXYPTASEA"/>
</dbReference>
<evidence type="ECO:0000256" key="4">
    <source>
        <dbReference type="ARBA" id="ARBA00022670"/>
    </source>
</evidence>
<keyword evidence="3 18" id="KW-0121">Carboxypeptidase</keyword>
<dbReference type="FunFam" id="3.40.630.10:FF:000070">
    <property type="entry name" value="Putative carboxypeptidase suro-1"/>
    <property type="match status" value="1"/>
</dbReference>
<keyword evidence="5" id="KW-0479">Metal-binding</keyword>
<dbReference type="InterPro" id="IPR036990">
    <property type="entry name" value="M14A-like_propep"/>
</dbReference>
<feature type="compositionally biased region" description="Pro residues" evidence="14">
    <location>
        <begin position="533"/>
        <end position="542"/>
    </location>
</feature>
<feature type="region of interest" description="Disordered" evidence="14">
    <location>
        <begin position="504"/>
        <end position="550"/>
    </location>
</feature>